<dbReference type="InterPro" id="IPR011041">
    <property type="entry name" value="Quinoprot_gluc/sorb_DH_b-prop"/>
</dbReference>
<protein>
    <submittedName>
        <fullName evidence="3">Putative soluble aldose sugar dehydrogenase</fullName>
    </submittedName>
</protein>
<evidence type="ECO:0000256" key="1">
    <source>
        <dbReference type="SAM" id="SignalP"/>
    </source>
</evidence>
<dbReference type="InterPro" id="IPR012938">
    <property type="entry name" value="Glc/Sorbosone_DH"/>
</dbReference>
<evidence type="ECO:0000313" key="3">
    <source>
        <dbReference type="EMBL" id="SPD86335.1"/>
    </source>
</evidence>
<dbReference type="RefSeq" id="WP_105185357.1">
    <property type="nucleotide sequence ID" value="NZ_BAAAGO010000018.1"/>
</dbReference>
<evidence type="ECO:0000313" key="4">
    <source>
        <dbReference type="Proteomes" id="UP000238164"/>
    </source>
</evidence>
<gene>
    <name evidence="3" type="ORF">MPLG2_1299</name>
</gene>
<feature type="domain" description="Glucose/Sorbosone dehydrogenase" evidence="2">
    <location>
        <begin position="44"/>
        <end position="367"/>
    </location>
</feature>
<reference evidence="3 4" key="1">
    <citation type="submission" date="2018-02" db="EMBL/GenBank/DDBJ databases">
        <authorList>
            <person name="Cohen D.B."/>
            <person name="Kent A.D."/>
        </authorList>
    </citation>
    <scope>NUCLEOTIDE SEQUENCE [LARGE SCALE GENOMIC DNA]</scope>
    <source>
        <strain evidence="3">1</strain>
    </source>
</reference>
<feature type="signal peptide" evidence="1">
    <location>
        <begin position="1"/>
        <end position="26"/>
    </location>
</feature>
<dbReference type="SUPFAM" id="SSF50952">
    <property type="entry name" value="Soluble quinoprotein glucose dehydrogenase"/>
    <property type="match status" value="1"/>
</dbReference>
<dbReference type="Pfam" id="PF07995">
    <property type="entry name" value="GSDH"/>
    <property type="match status" value="1"/>
</dbReference>
<sequence length="377" mass="40395">MRSLFPHAVAIVTALTVTGSSLTATAPPAAAAPTPVITAVASGLTIPWDVTWVGSTMLFDERPGRLWSLQPGGTPQRVSLDLPPIFTNSESGMLGMVADPNAASNGLFYTCLSVAKDDGTAKDVEVWKWQLTDATTAVKVKTLITGIPVNKGRHNGCRLRFRSSDRLYIGTGDAAQGTNPQNLKSLGGKVLRVTADGTPPSTNPFYAKGGNARYVWTYGHRNVQGLAHRTDGVDQMWSVEHGPSRDDEINRIIGGTNYGWSPTPGYNESRAMTDTKRYPKAKTARWRSGSPTVAPSGATFLNGSQWGDWNGHLAVGLLKGQGILLFRVTGTETVRRVTEIATTYGRVRAVQQGPDGALYFTTSNGDGLDGVYRLTLT</sequence>
<feature type="chain" id="PRO_5038530476" evidence="1">
    <location>
        <begin position="27"/>
        <end position="377"/>
    </location>
</feature>
<dbReference type="EMBL" id="LT985188">
    <property type="protein sequence ID" value="SPD86335.1"/>
    <property type="molecule type" value="Genomic_DNA"/>
</dbReference>
<dbReference type="AlphaFoldDB" id="A0A2N9JFS1"/>
<dbReference type="PANTHER" id="PTHR19328">
    <property type="entry name" value="HEDGEHOG-INTERACTING PROTEIN"/>
    <property type="match status" value="1"/>
</dbReference>
<dbReference type="OrthoDB" id="9770043at2"/>
<keyword evidence="1" id="KW-0732">Signal</keyword>
<evidence type="ECO:0000259" key="2">
    <source>
        <dbReference type="Pfam" id="PF07995"/>
    </source>
</evidence>
<dbReference type="KEGG" id="mgg:MPLG2_1299"/>
<name>A0A2N9JFS1_9ACTN</name>
<organism evidence="3 4">
    <name type="scientific">Micropruina glycogenica</name>
    <dbReference type="NCBI Taxonomy" id="75385"/>
    <lineage>
        <taxon>Bacteria</taxon>
        <taxon>Bacillati</taxon>
        <taxon>Actinomycetota</taxon>
        <taxon>Actinomycetes</taxon>
        <taxon>Propionibacteriales</taxon>
        <taxon>Nocardioidaceae</taxon>
        <taxon>Micropruina</taxon>
    </lineage>
</organism>
<dbReference type="Gene3D" id="2.120.10.30">
    <property type="entry name" value="TolB, C-terminal domain"/>
    <property type="match status" value="1"/>
</dbReference>
<accession>A0A2N9JFS1</accession>
<dbReference type="InterPro" id="IPR011042">
    <property type="entry name" value="6-blade_b-propeller_TolB-like"/>
</dbReference>
<keyword evidence="4" id="KW-1185">Reference proteome</keyword>
<dbReference type="PANTHER" id="PTHR19328:SF13">
    <property type="entry name" value="HIPL1 PROTEIN"/>
    <property type="match status" value="1"/>
</dbReference>
<proteinExistence type="predicted"/>
<dbReference type="Proteomes" id="UP000238164">
    <property type="component" value="Chromosome 1"/>
</dbReference>